<sequence>MKVIQIYGGDTMNNDQAGMTIDWNTVKKQTLWDYEVLISKINIVLSYDFVQQYYNHTMKQARGYAKKIRRGYLQNQGDKTAYIDKMVTNLEELEAQRVGTYSKLIHQVATREHCLAFLQQTDFDFDRLIQTL</sequence>
<dbReference type="EMBL" id="BARW01011422">
    <property type="protein sequence ID" value="GAI73380.1"/>
    <property type="molecule type" value="Genomic_DNA"/>
</dbReference>
<reference evidence="1" key="1">
    <citation type="journal article" date="2014" name="Front. Microbiol.">
        <title>High frequency of phylogenetically diverse reductive dehalogenase-homologous genes in deep subseafloor sedimentary metagenomes.</title>
        <authorList>
            <person name="Kawai M."/>
            <person name="Futagami T."/>
            <person name="Toyoda A."/>
            <person name="Takaki Y."/>
            <person name="Nishi S."/>
            <person name="Hori S."/>
            <person name="Arai W."/>
            <person name="Tsubouchi T."/>
            <person name="Morono Y."/>
            <person name="Uchiyama I."/>
            <person name="Ito T."/>
            <person name="Fujiyama A."/>
            <person name="Inagaki F."/>
            <person name="Takami H."/>
        </authorList>
    </citation>
    <scope>NUCLEOTIDE SEQUENCE</scope>
    <source>
        <strain evidence="1">Expedition CK06-06</strain>
    </source>
</reference>
<gene>
    <name evidence="1" type="ORF">S12H4_22030</name>
</gene>
<name>X1SD78_9ZZZZ</name>
<dbReference type="AlphaFoldDB" id="X1SD78"/>
<feature type="non-terminal residue" evidence="1">
    <location>
        <position position="132"/>
    </location>
</feature>
<accession>X1SD78</accession>
<protein>
    <submittedName>
        <fullName evidence="1">Uncharacterized protein</fullName>
    </submittedName>
</protein>
<comment type="caution">
    <text evidence="1">The sequence shown here is derived from an EMBL/GenBank/DDBJ whole genome shotgun (WGS) entry which is preliminary data.</text>
</comment>
<organism evidence="1">
    <name type="scientific">marine sediment metagenome</name>
    <dbReference type="NCBI Taxonomy" id="412755"/>
    <lineage>
        <taxon>unclassified sequences</taxon>
        <taxon>metagenomes</taxon>
        <taxon>ecological metagenomes</taxon>
    </lineage>
</organism>
<evidence type="ECO:0000313" key="1">
    <source>
        <dbReference type="EMBL" id="GAI73380.1"/>
    </source>
</evidence>
<proteinExistence type="predicted"/>